<dbReference type="AlphaFoldDB" id="A0A9D4JYW6"/>
<keyword evidence="3" id="KW-1185">Reference proteome</keyword>
<proteinExistence type="predicted"/>
<evidence type="ECO:0000256" key="1">
    <source>
        <dbReference type="SAM" id="MobiDB-lite"/>
    </source>
</evidence>
<comment type="caution">
    <text evidence="2">The sequence shown here is derived from an EMBL/GenBank/DDBJ whole genome shotgun (WGS) entry which is preliminary data.</text>
</comment>
<organism evidence="2 3">
    <name type="scientific">Dreissena polymorpha</name>
    <name type="common">Zebra mussel</name>
    <name type="synonym">Mytilus polymorpha</name>
    <dbReference type="NCBI Taxonomy" id="45954"/>
    <lineage>
        <taxon>Eukaryota</taxon>
        <taxon>Metazoa</taxon>
        <taxon>Spiralia</taxon>
        <taxon>Lophotrochozoa</taxon>
        <taxon>Mollusca</taxon>
        <taxon>Bivalvia</taxon>
        <taxon>Autobranchia</taxon>
        <taxon>Heteroconchia</taxon>
        <taxon>Euheterodonta</taxon>
        <taxon>Imparidentia</taxon>
        <taxon>Neoheterodontei</taxon>
        <taxon>Myida</taxon>
        <taxon>Dreissenoidea</taxon>
        <taxon>Dreissenidae</taxon>
        <taxon>Dreissena</taxon>
    </lineage>
</organism>
<reference evidence="2" key="1">
    <citation type="journal article" date="2019" name="bioRxiv">
        <title>The Genome of the Zebra Mussel, Dreissena polymorpha: A Resource for Invasive Species Research.</title>
        <authorList>
            <person name="McCartney M.A."/>
            <person name="Auch B."/>
            <person name="Kono T."/>
            <person name="Mallez S."/>
            <person name="Zhang Y."/>
            <person name="Obille A."/>
            <person name="Becker A."/>
            <person name="Abrahante J.E."/>
            <person name="Garbe J."/>
            <person name="Badalamenti J.P."/>
            <person name="Herman A."/>
            <person name="Mangelson H."/>
            <person name="Liachko I."/>
            <person name="Sullivan S."/>
            <person name="Sone E.D."/>
            <person name="Koren S."/>
            <person name="Silverstein K.A.T."/>
            <person name="Beckman K.B."/>
            <person name="Gohl D.M."/>
        </authorList>
    </citation>
    <scope>NUCLEOTIDE SEQUENCE</scope>
    <source>
        <strain evidence="2">Duluth1</strain>
        <tissue evidence="2">Whole animal</tissue>
    </source>
</reference>
<accession>A0A9D4JYW6</accession>
<name>A0A9D4JYW6_DREPO</name>
<dbReference type="EMBL" id="JAIWYP010000005">
    <property type="protein sequence ID" value="KAH3829011.1"/>
    <property type="molecule type" value="Genomic_DNA"/>
</dbReference>
<sequence>MPPLGQSLEEEDLKKLQNDLNQFVQVQPEPAPQFGEAEYQDALHGLGMDDQGSGLDSDYGSSDSDSDY</sequence>
<evidence type="ECO:0000313" key="3">
    <source>
        <dbReference type="Proteomes" id="UP000828390"/>
    </source>
</evidence>
<evidence type="ECO:0000313" key="2">
    <source>
        <dbReference type="EMBL" id="KAH3829011.1"/>
    </source>
</evidence>
<feature type="region of interest" description="Disordered" evidence="1">
    <location>
        <begin position="42"/>
        <end position="68"/>
    </location>
</feature>
<feature type="compositionally biased region" description="Low complexity" evidence="1">
    <location>
        <begin position="49"/>
        <end position="68"/>
    </location>
</feature>
<reference evidence="2" key="2">
    <citation type="submission" date="2020-11" db="EMBL/GenBank/DDBJ databases">
        <authorList>
            <person name="McCartney M.A."/>
            <person name="Auch B."/>
            <person name="Kono T."/>
            <person name="Mallez S."/>
            <person name="Becker A."/>
            <person name="Gohl D.M."/>
            <person name="Silverstein K.A.T."/>
            <person name="Koren S."/>
            <person name="Bechman K.B."/>
            <person name="Herman A."/>
            <person name="Abrahante J.E."/>
            <person name="Garbe J."/>
        </authorList>
    </citation>
    <scope>NUCLEOTIDE SEQUENCE</scope>
    <source>
        <strain evidence="2">Duluth1</strain>
        <tissue evidence="2">Whole animal</tissue>
    </source>
</reference>
<protein>
    <submittedName>
        <fullName evidence="2">Uncharacterized protein</fullName>
    </submittedName>
</protein>
<gene>
    <name evidence="2" type="ORF">DPMN_130999</name>
</gene>
<dbReference type="Proteomes" id="UP000828390">
    <property type="component" value="Unassembled WGS sequence"/>
</dbReference>